<dbReference type="CDD" id="cd00609">
    <property type="entry name" value="AAT_like"/>
    <property type="match status" value="1"/>
</dbReference>
<dbReference type="FunFam" id="3.40.640.10:FF:000023">
    <property type="entry name" value="Transcriptional regulator, GntR family"/>
    <property type="match status" value="1"/>
</dbReference>
<comment type="cofactor">
    <cofactor evidence="1">
        <name>pyridoxal 5'-phosphate</name>
        <dbReference type="ChEBI" id="CHEBI:597326"/>
    </cofactor>
</comment>
<dbReference type="PANTHER" id="PTHR46577:SF2">
    <property type="entry name" value="TRANSCRIPTIONAL REGULATORY PROTEIN"/>
    <property type="match status" value="1"/>
</dbReference>
<reference evidence="10 13" key="2">
    <citation type="submission" date="2022-05" db="EMBL/GenBank/DDBJ databases">
        <title>Genome Sequencing of Bee-Associated Microbes.</title>
        <authorList>
            <person name="Dunlap C."/>
        </authorList>
    </citation>
    <scope>NUCLEOTIDE SEQUENCE [LARGE SCALE GENOMIC DNA]</scope>
    <source>
        <strain evidence="10 13">NRRL B-14613</strain>
    </source>
</reference>
<reference evidence="11 12" key="1">
    <citation type="submission" date="2019-07" db="EMBL/GenBank/DDBJ databases">
        <title>Paenibacillus thiaminolyticus NRRL B-4156.</title>
        <authorList>
            <person name="Hehnly C."/>
            <person name="Zhang L."/>
        </authorList>
    </citation>
    <scope>NUCLEOTIDE SEQUENCE [LARGE SCALE GENOMIC DNA]</scope>
    <source>
        <strain evidence="11 12">NRRL B-4156</strain>
    </source>
</reference>
<dbReference type="InterPro" id="IPR015424">
    <property type="entry name" value="PyrdxlP-dep_Trfase"/>
</dbReference>
<evidence type="ECO:0000256" key="4">
    <source>
        <dbReference type="ARBA" id="ARBA00022679"/>
    </source>
</evidence>
<dbReference type="InterPro" id="IPR051446">
    <property type="entry name" value="HTH_trans_reg/aminotransferase"/>
</dbReference>
<comment type="similarity">
    <text evidence="2">In the C-terminal section; belongs to the class-I pyridoxal-phosphate-dependent aminotransferase family.</text>
</comment>
<dbReference type="PANTHER" id="PTHR46577">
    <property type="entry name" value="HTH-TYPE TRANSCRIPTIONAL REGULATORY PROTEIN GABR"/>
    <property type="match status" value="1"/>
</dbReference>
<evidence type="ECO:0000256" key="5">
    <source>
        <dbReference type="ARBA" id="ARBA00022898"/>
    </source>
</evidence>
<dbReference type="SUPFAM" id="SSF46785">
    <property type="entry name" value="Winged helix' DNA-binding domain"/>
    <property type="match status" value="1"/>
</dbReference>
<dbReference type="Pfam" id="PF00155">
    <property type="entry name" value="Aminotran_1_2"/>
    <property type="match status" value="1"/>
</dbReference>
<evidence type="ECO:0000256" key="8">
    <source>
        <dbReference type="ARBA" id="ARBA00023163"/>
    </source>
</evidence>
<dbReference type="GeneID" id="76994901"/>
<keyword evidence="13" id="KW-1185">Reference proteome</keyword>
<keyword evidence="4" id="KW-0808">Transferase</keyword>
<dbReference type="PROSITE" id="PS50949">
    <property type="entry name" value="HTH_GNTR"/>
    <property type="match status" value="1"/>
</dbReference>
<dbReference type="SMART" id="SM00345">
    <property type="entry name" value="HTH_GNTR"/>
    <property type="match status" value="1"/>
</dbReference>
<dbReference type="GO" id="GO:0003677">
    <property type="term" value="F:DNA binding"/>
    <property type="evidence" value="ECO:0007669"/>
    <property type="project" value="UniProtKB-KW"/>
</dbReference>
<keyword evidence="3 11" id="KW-0032">Aminotransferase</keyword>
<dbReference type="GO" id="GO:0008483">
    <property type="term" value="F:transaminase activity"/>
    <property type="evidence" value="ECO:0007669"/>
    <property type="project" value="UniProtKB-KW"/>
</dbReference>
<feature type="domain" description="HTH gntR-type" evidence="9">
    <location>
        <begin position="17"/>
        <end position="85"/>
    </location>
</feature>
<dbReference type="AlphaFoldDB" id="A0AAP9DR68"/>
<evidence type="ECO:0000313" key="11">
    <source>
        <dbReference type="EMBL" id="QDM42542.1"/>
    </source>
</evidence>
<dbReference type="EMBL" id="CP041405">
    <property type="protein sequence ID" value="QDM42542.1"/>
    <property type="molecule type" value="Genomic_DNA"/>
</dbReference>
<evidence type="ECO:0000256" key="2">
    <source>
        <dbReference type="ARBA" id="ARBA00005384"/>
    </source>
</evidence>
<dbReference type="InterPro" id="IPR015421">
    <property type="entry name" value="PyrdxlP-dep_Trfase_major"/>
</dbReference>
<dbReference type="InterPro" id="IPR004839">
    <property type="entry name" value="Aminotransferase_I/II_large"/>
</dbReference>
<dbReference type="RefSeq" id="WP_087440492.1">
    <property type="nucleotide sequence ID" value="NZ_CABMNB010000006.1"/>
</dbReference>
<keyword evidence="5" id="KW-0663">Pyridoxal phosphate</keyword>
<dbReference type="InterPro" id="IPR015422">
    <property type="entry name" value="PyrdxlP-dep_Trfase_small"/>
</dbReference>
<evidence type="ECO:0000256" key="7">
    <source>
        <dbReference type="ARBA" id="ARBA00023125"/>
    </source>
</evidence>
<keyword evidence="6" id="KW-0805">Transcription regulation</keyword>
<evidence type="ECO:0000256" key="3">
    <source>
        <dbReference type="ARBA" id="ARBA00022576"/>
    </source>
</evidence>
<dbReference type="Gene3D" id="3.40.640.10">
    <property type="entry name" value="Type I PLP-dependent aspartate aminotransferase-like (Major domain)"/>
    <property type="match status" value="1"/>
</dbReference>
<evidence type="ECO:0000313" key="13">
    <source>
        <dbReference type="Proteomes" id="UP001209276"/>
    </source>
</evidence>
<dbReference type="EMBL" id="JAMDMM010000018">
    <property type="protein sequence ID" value="MCY9607227.1"/>
    <property type="molecule type" value="Genomic_DNA"/>
</dbReference>
<protein>
    <submittedName>
        <fullName evidence="11">PLP-dependent aminotransferase family protein</fullName>
    </submittedName>
</protein>
<dbReference type="Gene3D" id="3.90.1150.10">
    <property type="entry name" value="Aspartate Aminotransferase, domain 1"/>
    <property type="match status" value="1"/>
</dbReference>
<dbReference type="Gene3D" id="1.10.10.10">
    <property type="entry name" value="Winged helix-like DNA-binding domain superfamily/Winged helix DNA-binding domain"/>
    <property type="match status" value="1"/>
</dbReference>
<dbReference type="SUPFAM" id="SSF53383">
    <property type="entry name" value="PLP-dependent transferases"/>
    <property type="match status" value="1"/>
</dbReference>
<dbReference type="Proteomes" id="UP000315377">
    <property type="component" value="Chromosome"/>
</dbReference>
<evidence type="ECO:0000313" key="10">
    <source>
        <dbReference type="EMBL" id="MCY9607227.1"/>
    </source>
</evidence>
<accession>A0AAP9DR68</accession>
<proteinExistence type="inferred from homology"/>
<dbReference type="InterPro" id="IPR036390">
    <property type="entry name" value="WH_DNA-bd_sf"/>
</dbReference>
<evidence type="ECO:0000259" key="9">
    <source>
        <dbReference type="PROSITE" id="PS50949"/>
    </source>
</evidence>
<dbReference type="PRINTS" id="PR00035">
    <property type="entry name" value="HTHGNTR"/>
</dbReference>
<dbReference type="InterPro" id="IPR036388">
    <property type="entry name" value="WH-like_DNA-bd_sf"/>
</dbReference>
<dbReference type="InterPro" id="IPR000524">
    <property type="entry name" value="Tscrpt_reg_HTH_GntR"/>
</dbReference>
<evidence type="ECO:0000256" key="1">
    <source>
        <dbReference type="ARBA" id="ARBA00001933"/>
    </source>
</evidence>
<sequence>MPNIYKADWKPDLRLPLPIYRQIEQYVQARIRSGEWSIGMKLPPQRTLAEAFGVNRSTVVTAMEALMAEGWIEGRGRGGTRVIGIPDEQRARRPMNLPDWNAYVEEGAHYPNLPMIQRINRLEFDPDIIRLGTGELSPELLPQEQIRELFASLAERPVSLGYEHPQGDEELRRLLSRELARQGIQASPSAILIVSGALQALQLISAGLLGRQSAILLEKPSYLYSIHAFQSAGMKLIGLPVDEEGLRLSELERCWRTYRASMLYTIPTFHNPTGTVMSDLRRQQLLTLCETIGLPVLEDGAYQELWLDREPPAPLKSRDEHGIVLHVGTMSKSVSPGLRIGWVAGPEPVIERLADIKMQTDYGSSSLSQQAAKMWFASGMHLPHLNEIRQRLRERRDAMLALLDVYWPDIADWSKPEGGFYVWVSLRSPVPVQRLFNQALKHGILLNPGVLYDRSAVRQLRLSYAYASVPELEHALKLLPQLIRGR</sequence>
<evidence type="ECO:0000256" key="6">
    <source>
        <dbReference type="ARBA" id="ARBA00023015"/>
    </source>
</evidence>
<evidence type="ECO:0000313" key="12">
    <source>
        <dbReference type="Proteomes" id="UP000315377"/>
    </source>
</evidence>
<dbReference type="Proteomes" id="UP001209276">
    <property type="component" value="Unassembled WGS sequence"/>
</dbReference>
<dbReference type="GO" id="GO:0003700">
    <property type="term" value="F:DNA-binding transcription factor activity"/>
    <property type="evidence" value="ECO:0007669"/>
    <property type="project" value="InterPro"/>
</dbReference>
<name>A0AAP9DR68_PANTH</name>
<dbReference type="CDD" id="cd07377">
    <property type="entry name" value="WHTH_GntR"/>
    <property type="match status" value="1"/>
</dbReference>
<keyword evidence="7" id="KW-0238">DNA-binding</keyword>
<keyword evidence="8" id="KW-0804">Transcription</keyword>
<gene>
    <name evidence="11" type="ORF">FLT43_02760</name>
    <name evidence="10" type="ORF">M5W83_08705</name>
</gene>
<dbReference type="GO" id="GO:0030170">
    <property type="term" value="F:pyridoxal phosphate binding"/>
    <property type="evidence" value="ECO:0007669"/>
    <property type="project" value="InterPro"/>
</dbReference>
<dbReference type="Pfam" id="PF00392">
    <property type="entry name" value="GntR"/>
    <property type="match status" value="1"/>
</dbReference>
<organism evidence="11 12">
    <name type="scientific">Paenibacillus thiaminolyticus</name>
    <name type="common">Bacillus thiaminolyticus</name>
    <dbReference type="NCBI Taxonomy" id="49283"/>
    <lineage>
        <taxon>Bacteria</taxon>
        <taxon>Bacillati</taxon>
        <taxon>Bacillota</taxon>
        <taxon>Bacilli</taxon>
        <taxon>Bacillales</taxon>
        <taxon>Paenibacillaceae</taxon>
        <taxon>Paenibacillus</taxon>
    </lineage>
</organism>